<evidence type="ECO:0000256" key="2">
    <source>
        <dbReference type="ARBA" id="ARBA00008932"/>
    </source>
</evidence>
<dbReference type="STRING" id="1081109.A0A166V5U1"/>
<evidence type="ECO:0000256" key="8">
    <source>
        <dbReference type="SAM" id="Phobius"/>
    </source>
</evidence>
<keyword evidence="3 8" id="KW-0812">Transmembrane</keyword>
<dbReference type="SUPFAM" id="SSF49354">
    <property type="entry name" value="PapD-like"/>
    <property type="match status" value="1"/>
</dbReference>
<reference evidence="10 11" key="1">
    <citation type="journal article" date="2016" name="Genome Biol. Evol.">
        <title>Divergent and convergent evolution of fungal pathogenicity.</title>
        <authorList>
            <person name="Shang Y."/>
            <person name="Xiao G."/>
            <person name="Zheng P."/>
            <person name="Cen K."/>
            <person name="Zhan S."/>
            <person name="Wang C."/>
        </authorList>
    </citation>
    <scope>NUCLEOTIDE SEQUENCE [LARGE SCALE GENOMIC DNA]</scope>
    <source>
        <strain evidence="10 11">RCEF 2490</strain>
    </source>
</reference>
<evidence type="ECO:0000256" key="6">
    <source>
        <dbReference type="SAM" id="Coils"/>
    </source>
</evidence>
<feature type="compositionally biased region" description="Polar residues" evidence="7">
    <location>
        <begin position="147"/>
        <end position="168"/>
    </location>
</feature>
<evidence type="ECO:0000256" key="1">
    <source>
        <dbReference type="ARBA" id="ARBA00004211"/>
    </source>
</evidence>
<protein>
    <submittedName>
        <fullName evidence="10">Vesicle-associated membrane protein</fullName>
    </submittedName>
</protein>
<evidence type="ECO:0000259" key="9">
    <source>
        <dbReference type="PROSITE" id="PS50202"/>
    </source>
</evidence>
<dbReference type="AlphaFoldDB" id="A0A166V5U1"/>
<evidence type="ECO:0000256" key="3">
    <source>
        <dbReference type="ARBA" id="ARBA00022692"/>
    </source>
</evidence>
<feature type="domain" description="MSP" evidence="9">
    <location>
        <begin position="2"/>
        <end position="122"/>
    </location>
</feature>
<dbReference type="PROSITE" id="PS50202">
    <property type="entry name" value="MSP"/>
    <property type="match status" value="1"/>
</dbReference>
<dbReference type="Pfam" id="PF00635">
    <property type="entry name" value="Motile_Sperm"/>
    <property type="match status" value="1"/>
</dbReference>
<dbReference type="OrthoDB" id="264603at2759"/>
<proteinExistence type="inferred from homology"/>
<dbReference type="InterPro" id="IPR000535">
    <property type="entry name" value="MSP_dom"/>
</dbReference>
<keyword evidence="5 8" id="KW-0472">Membrane</keyword>
<feature type="coiled-coil region" evidence="6">
    <location>
        <begin position="200"/>
        <end position="227"/>
    </location>
</feature>
<dbReference type="GO" id="GO:0005886">
    <property type="term" value="C:plasma membrane"/>
    <property type="evidence" value="ECO:0007669"/>
    <property type="project" value="TreeGrafter"/>
</dbReference>
<dbReference type="EMBL" id="AZGY01000001">
    <property type="protein sequence ID" value="OAA33299.1"/>
    <property type="molecule type" value="Genomic_DNA"/>
</dbReference>
<evidence type="ECO:0000313" key="11">
    <source>
        <dbReference type="Proteomes" id="UP000078544"/>
    </source>
</evidence>
<comment type="subcellular location">
    <subcellularLocation>
        <location evidence="1">Membrane</location>
        <topology evidence="1">Single-pass type IV membrane protein</topology>
    </subcellularLocation>
</comment>
<keyword evidence="6" id="KW-0175">Coiled coil</keyword>
<dbReference type="InterPro" id="IPR008962">
    <property type="entry name" value="PapD-like_sf"/>
</dbReference>
<keyword evidence="11" id="KW-1185">Reference proteome</keyword>
<dbReference type="InterPro" id="IPR013783">
    <property type="entry name" value="Ig-like_fold"/>
</dbReference>
<comment type="similarity">
    <text evidence="2">Belongs to the VAMP-associated protein (VAP) (TC 9.B.17) family.</text>
</comment>
<dbReference type="Gene3D" id="2.60.40.10">
    <property type="entry name" value="Immunoglobulins"/>
    <property type="match status" value="1"/>
</dbReference>
<name>A0A166V5U1_9HYPO</name>
<gene>
    <name evidence="10" type="ORF">AAL_00764</name>
</gene>
<feature type="region of interest" description="Disordered" evidence="7">
    <location>
        <begin position="119"/>
        <end position="193"/>
    </location>
</feature>
<dbReference type="GO" id="GO:0005789">
    <property type="term" value="C:endoplasmic reticulum membrane"/>
    <property type="evidence" value="ECO:0007669"/>
    <property type="project" value="InterPro"/>
</dbReference>
<dbReference type="PANTHER" id="PTHR10809">
    <property type="entry name" value="VESICLE-ASSOCIATED MEMBRANE PROTEIN-ASSOCIATED PROTEIN"/>
    <property type="match status" value="1"/>
</dbReference>
<dbReference type="Proteomes" id="UP000078544">
    <property type="component" value="Unassembled WGS sequence"/>
</dbReference>
<keyword evidence="4 8" id="KW-1133">Transmembrane helix</keyword>
<evidence type="ECO:0000313" key="10">
    <source>
        <dbReference type="EMBL" id="OAA33299.1"/>
    </source>
</evidence>
<evidence type="ECO:0000256" key="4">
    <source>
        <dbReference type="ARBA" id="ARBA00022989"/>
    </source>
</evidence>
<dbReference type="GO" id="GO:0061817">
    <property type="term" value="P:endoplasmic reticulum-plasma membrane tethering"/>
    <property type="evidence" value="ECO:0007669"/>
    <property type="project" value="TreeGrafter"/>
</dbReference>
<feature type="transmembrane region" description="Helical" evidence="8">
    <location>
        <begin position="258"/>
        <end position="277"/>
    </location>
</feature>
<evidence type="ECO:0000256" key="5">
    <source>
        <dbReference type="ARBA" id="ARBA00023136"/>
    </source>
</evidence>
<organism evidence="10 11">
    <name type="scientific">Moelleriella libera RCEF 2490</name>
    <dbReference type="NCBI Taxonomy" id="1081109"/>
    <lineage>
        <taxon>Eukaryota</taxon>
        <taxon>Fungi</taxon>
        <taxon>Dikarya</taxon>
        <taxon>Ascomycota</taxon>
        <taxon>Pezizomycotina</taxon>
        <taxon>Sordariomycetes</taxon>
        <taxon>Hypocreomycetidae</taxon>
        <taxon>Hypocreales</taxon>
        <taxon>Clavicipitaceae</taxon>
        <taxon>Moelleriella</taxon>
    </lineage>
</organism>
<dbReference type="GO" id="GO:0033149">
    <property type="term" value="F:FFAT motif binding"/>
    <property type="evidence" value="ECO:0007669"/>
    <property type="project" value="TreeGrafter"/>
</dbReference>
<dbReference type="InterPro" id="IPR016763">
    <property type="entry name" value="VAP"/>
</dbReference>
<feature type="compositionally biased region" description="Polar residues" evidence="7">
    <location>
        <begin position="123"/>
        <end position="137"/>
    </location>
</feature>
<dbReference type="PANTHER" id="PTHR10809:SF6">
    <property type="entry name" value="AT11025P-RELATED"/>
    <property type="match status" value="1"/>
</dbReference>
<evidence type="ECO:0000256" key="7">
    <source>
        <dbReference type="SAM" id="MobiDB-lite"/>
    </source>
</evidence>
<sequence>MTVDILPLELNFARPFTVEVARTLTIRNTGSTPLAFKVKTTAPKQYCVRPNAGRIEPGNSFDVTVLLQAMKQNPPADAKCRDKFLVQCAPISSEQDFASIATVLESVDKTQLTERKIRVNWTGGESSPGVSTPTKSSAAAAGVNDTPDGTTRTFSSPSGHAHSLSTPHSAPPPYTSDDGADETDEKPRPSAVSQAAAAVTETAQLTYEELKTKLSQAEAQLISLKDSGLRQRNVKTTSGDDKKLAGTAQAVKHQAEGVSVQIVAVLCLLSFLLAYFFF</sequence>
<dbReference type="PIRSF" id="PIRSF019693">
    <property type="entry name" value="VAMP-associated"/>
    <property type="match status" value="1"/>
</dbReference>
<dbReference type="GO" id="GO:0090158">
    <property type="term" value="P:endoplasmic reticulum membrane organization"/>
    <property type="evidence" value="ECO:0007669"/>
    <property type="project" value="TreeGrafter"/>
</dbReference>
<accession>A0A166V5U1</accession>
<comment type="caution">
    <text evidence="10">The sequence shown here is derived from an EMBL/GenBank/DDBJ whole genome shotgun (WGS) entry which is preliminary data.</text>
</comment>